<dbReference type="OrthoDB" id="2588801at2759"/>
<dbReference type="EMBL" id="RSCD01000008">
    <property type="protein sequence ID" value="RSH91358.1"/>
    <property type="molecule type" value="Genomic_DNA"/>
</dbReference>
<comment type="caution">
    <text evidence="1">The sequence shown here is derived from an EMBL/GenBank/DDBJ whole genome shotgun (WGS) entry which is preliminary data.</text>
</comment>
<protein>
    <submittedName>
        <fullName evidence="1">Uncharacterized protein</fullName>
    </submittedName>
</protein>
<dbReference type="Proteomes" id="UP000279259">
    <property type="component" value="Unassembled WGS sequence"/>
</dbReference>
<organism evidence="1 2">
    <name type="scientific">Saitozyma podzolica</name>
    <dbReference type="NCBI Taxonomy" id="1890683"/>
    <lineage>
        <taxon>Eukaryota</taxon>
        <taxon>Fungi</taxon>
        <taxon>Dikarya</taxon>
        <taxon>Basidiomycota</taxon>
        <taxon>Agaricomycotina</taxon>
        <taxon>Tremellomycetes</taxon>
        <taxon>Tremellales</taxon>
        <taxon>Trimorphomycetaceae</taxon>
        <taxon>Saitozyma</taxon>
    </lineage>
</organism>
<reference evidence="1 2" key="1">
    <citation type="submission" date="2018-11" db="EMBL/GenBank/DDBJ databases">
        <title>Genome sequence of Saitozyma podzolica DSM 27192.</title>
        <authorList>
            <person name="Aliyu H."/>
            <person name="Gorte O."/>
            <person name="Ochsenreither K."/>
        </authorList>
    </citation>
    <scope>NUCLEOTIDE SEQUENCE [LARGE SCALE GENOMIC DNA]</scope>
    <source>
        <strain evidence="1 2">DSM 27192</strain>
    </source>
</reference>
<gene>
    <name evidence="1" type="ORF">EHS25_009657</name>
</gene>
<evidence type="ECO:0000313" key="2">
    <source>
        <dbReference type="Proteomes" id="UP000279259"/>
    </source>
</evidence>
<proteinExistence type="predicted"/>
<accession>A0A427YJT9</accession>
<keyword evidence="2" id="KW-1185">Reference proteome</keyword>
<evidence type="ECO:0000313" key="1">
    <source>
        <dbReference type="EMBL" id="RSH91358.1"/>
    </source>
</evidence>
<dbReference type="AlphaFoldDB" id="A0A427YJT9"/>
<name>A0A427YJT9_9TREE</name>
<sequence length="138" mass="14819">MSAAPNLPSEVKILKTREAAKKGTGGEETEVIWPKPEFGPSTTIDNVTDKAKAEGFIVPAGSMFPLISLLDRTRSFSADLNYGAAIPRSTLMHGAYFPPGTMFPQGVLVPIHARMVSVQPIQTFKPKAPPPEPVCCVQ</sequence>